<proteinExistence type="predicted"/>
<dbReference type="PANTHER" id="PTHR31225:SF221">
    <property type="entry name" value="(-)-GERMACRENE D SYNTHASE"/>
    <property type="match status" value="1"/>
</dbReference>
<evidence type="ECO:0000256" key="1">
    <source>
        <dbReference type="ARBA" id="ARBA00001946"/>
    </source>
</evidence>
<dbReference type="AlphaFoldDB" id="A0A8K0HQS4"/>
<gene>
    <name evidence="5" type="ORF">FNV43_RR00643</name>
</gene>
<keyword evidence="2" id="KW-0479">Metal-binding</keyword>
<evidence type="ECO:0000256" key="2">
    <source>
        <dbReference type="ARBA" id="ARBA00022723"/>
    </source>
</evidence>
<reference evidence="5" key="1">
    <citation type="submission" date="2020-03" db="EMBL/GenBank/DDBJ databases">
        <title>A high-quality chromosome-level genome assembly of a woody plant with both climbing and erect habits, Rhamnella rubrinervis.</title>
        <authorList>
            <person name="Lu Z."/>
            <person name="Yang Y."/>
            <person name="Zhu X."/>
            <person name="Sun Y."/>
        </authorList>
    </citation>
    <scope>NUCLEOTIDE SEQUENCE</scope>
    <source>
        <strain evidence="5">BYM</strain>
        <tissue evidence="5">Leaf</tissue>
    </source>
</reference>
<protein>
    <recommendedName>
        <fullName evidence="4">Terpene synthase metal-binding domain-containing protein</fullName>
    </recommendedName>
</protein>
<sequence>MGCDLHESATEYMKYCYQALLDVYEEIEQLMTKEGRSYSVYYAKEEEVFHWVSNGPRIVKASSTICRLMDDVVDHKEHNKGHGDSASSVECYMNKHGVSEEEACDELRKQVVDAEGYKRGVC</sequence>
<name>A0A8K0HQS4_9ROSA</name>
<dbReference type="Pfam" id="PF03936">
    <property type="entry name" value="Terpene_synth_C"/>
    <property type="match status" value="2"/>
</dbReference>
<dbReference type="Proteomes" id="UP000796880">
    <property type="component" value="Unassembled WGS sequence"/>
</dbReference>
<dbReference type="GO" id="GO:0010333">
    <property type="term" value="F:terpene synthase activity"/>
    <property type="evidence" value="ECO:0007669"/>
    <property type="project" value="InterPro"/>
</dbReference>
<dbReference type="InterPro" id="IPR005630">
    <property type="entry name" value="Terpene_synthase_metal-bd"/>
</dbReference>
<comment type="caution">
    <text evidence="5">The sequence shown here is derived from an EMBL/GenBank/DDBJ whole genome shotgun (WGS) entry which is preliminary data.</text>
</comment>
<dbReference type="Gene3D" id="1.10.600.10">
    <property type="entry name" value="Farnesyl Diphosphate Synthase"/>
    <property type="match status" value="2"/>
</dbReference>
<accession>A0A8K0HQS4</accession>
<keyword evidence="3" id="KW-0456">Lyase</keyword>
<dbReference type="OrthoDB" id="1877784at2759"/>
<evidence type="ECO:0000259" key="4">
    <source>
        <dbReference type="Pfam" id="PF03936"/>
    </source>
</evidence>
<comment type="cofactor">
    <cofactor evidence="1">
        <name>Mg(2+)</name>
        <dbReference type="ChEBI" id="CHEBI:18420"/>
    </cofactor>
</comment>
<feature type="domain" description="Terpene synthase metal-binding" evidence="4">
    <location>
        <begin position="7"/>
        <end position="45"/>
    </location>
</feature>
<dbReference type="PANTHER" id="PTHR31225">
    <property type="entry name" value="OS04G0344100 PROTEIN-RELATED"/>
    <property type="match status" value="1"/>
</dbReference>
<keyword evidence="6" id="KW-1185">Reference proteome</keyword>
<organism evidence="5 6">
    <name type="scientific">Rhamnella rubrinervis</name>
    <dbReference type="NCBI Taxonomy" id="2594499"/>
    <lineage>
        <taxon>Eukaryota</taxon>
        <taxon>Viridiplantae</taxon>
        <taxon>Streptophyta</taxon>
        <taxon>Embryophyta</taxon>
        <taxon>Tracheophyta</taxon>
        <taxon>Spermatophyta</taxon>
        <taxon>Magnoliopsida</taxon>
        <taxon>eudicotyledons</taxon>
        <taxon>Gunneridae</taxon>
        <taxon>Pentapetalae</taxon>
        <taxon>rosids</taxon>
        <taxon>fabids</taxon>
        <taxon>Rosales</taxon>
        <taxon>Rhamnaceae</taxon>
        <taxon>rhamnoid group</taxon>
        <taxon>Rhamneae</taxon>
        <taxon>Rhamnella</taxon>
    </lineage>
</organism>
<dbReference type="InterPro" id="IPR050148">
    <property type="entry name" value="Terpene_synthase-like"/>
</dbReference>
<dbReference type="EMBL" id="VOIH02000001">
    <property type="protein sequence ID" value="KAF3456000.1"/>
    <property type="molecule type" value="Genomic_DNA"/>
</dbReference>
<dbReference type="InterPro" id="IPR008949">
    <property type="entry name" value="Isoprenoid_synthase_dom_sf"/>
</dbReference>
<dbReference type="GO" id="GO:0000287">
    <property type="term" value="F:magnesium ion binding"/>
    <property type="evidence" value="ECO:0007669"/>
    <property type="project" value="InterPro"/>
</dbReference>
<evidence type="ECO:0000313" key="6">
    <source>
        <dbReference type="Proteomes" id="UP000796880"/>
    </source>
</evidence>
<dbReference type="GO" id="GO:0016114">
    <property type="term" value="P:terpenoid biosynthetic process"/>
    <property type="evidence" value="ECO:0007669"/>
    <property type="project" value="InterPro"/>
</dbReference>
<evidence type="ECO:0000313" key="5">
    <source>
        <dbReference type="EMBL" id="KAF3456000.1"/>
    </source>
</evidence>
<evidence type="ECO:0000256" key="3">
    <source>
        <dbReference type="ARBA" id="ARBA00023239"/>
    </source>
</evidence>
<dbReference type="SUPFAM" id="SSF48576">
    <property type="entry name" value="Terpenoid synthases"/>
    <property type="match status" value="1"/>
</dbReference>
<feature type="domain" description="Terpene synthase metal-binding" evidence="4">
    <location>
        <begin position="46"/>
        <end position="114"/>
    </location>
</feature>